<sequence>MNIIYENYEFDLVEFRPSQILENGLRYEIYEYIGKLKLPGKRIVLYFNADILMRVEMIDL</sequence>
<organism evidence="1 2">
    <name type="scientific">Apibacter adventoris</name>
    <dbReference type="NCBI Taxonomy" id="1679466"/>
    <lineage>
        <taxon>Bacteria</taxon>
        <taxon>Pseudomonadati</taxon>
        <taxon>Bacteroidota</taxon>
        <taxon>Flavobacteriia</taxon>
        <taxon>Flavobacteriales</taxon>
        <taxon>Weeksellaceae</taxon>
        <taxon>Apibacter</taxon>
    </lineage>
</organism>
<proteinExistence type="predicted"/>
<reference evidence="1 2" key="1">
    <citation type="submission" date="2018-02" db="EMBL/GenBank/DDBJ databases">
        <title>Genome sequences of Apibacter spp., gut symbionts of Asian honey bees.</title>
        <authorList>
            <person name="Kwong W.K."/>
            <person name="Steele M.I."/>
            <person name="Moran N.A."/>
        </authorList>
    </citation>
    <scope>NUCLEOTIDE SEQUENCE [LARGE SCALE GENOMIC DNA]</scope>
    <source>
        <strain evidence="2">wkB301</strain>
    </source>
</reference>
<protein>
    <submittedName>
        <fullName evidence="1">Uncharacterized protein</fullName>
    </submittedName>
</protein>
<gene>
    <name evidence="1" type="ORF">C4S77_07710</name>
</gene>
<accession>A0A2S8AAQ2</accession>
<dbReference type="AlphaFoldDB" id="A0A2S8AAQ2"/>
<keyword evidence="2" id="KW-1185">Reference proteome</keyword>
<dbReference type="Proteomes" id="UP000238042">
    <property type="component" value="Unassembled WGS sequence"/>
</dbReference>
<dbReference type="OrthoDB" id="1257973at2"/>
<dbReference type="RefSeq" id="WP_105247051.1">
    <property type="nucleotide sequence ID" value="NZ_PSZM01000040.1"/>
</dbReference>
<name>A0A2S8AAQ2_9FLAO</name>
<evidence type="ECO:0000313" key="2">
    <source>
        <dbReference type="Proteomes" id="UP000238042"/>
    </source>
</evidence>
<dbReference type="EMBL" id="PSZM01000040">
    <property type="protein sequence ID" value="PQL91678.1"/>
    <property type="molecule type" value="Genomic_DNA"/>
</dbReference>
<comment type="caution">
    <text evidence="1">The sequence shown here is derived from an EMBL/GenBank/DDBJ whole genome shotgun (WGS) entry which is preliminary data.</text>
</comment>
<evidence type="ECO:0000313" key="1">
    <source>
        <dbReference type="EMBL" id="PQL91678.1"/>
    </source>
</evidence>